<evidence type="ECO:0000313" key="2">
    <source>
        <dbReference type="EMBL" id="SVC43754.1"/>
    </source>
</evidence>
<keyword evidence="1" id="KW-0175">Coiled coil</keyword>
<protein>
    <submittedName>
        <fullName evidence="2">Uncharacterized protein</fullName>
    </submittedName>
</protein>
<sequence length="55" mass="6708">MKFTEHEKNLILYCLEQQEIEFNEKEIKDMNNIIKKLKIEKDNELKKNINKGNNK</sequence>
<proteinExistence type="predicted"/>
<evidence type="ECO:0000256" key="1">
    <source>
        <dbReference type="SAM" id="Coils"/>
    </source>
</evidence>
<gene>
    <name evidence="2" type="ORF">METZ01_LOCUS296608</name>
</gene>
<accession>A0A382M402</accession>
<reference evidence="2" key="1">
    <citation type="submission" date="2018-05" db="EMBL/GenBank/DDBJ databases">
        <authorList>
            <person name="Lanie J.A."/>
            <person name="Ng W.-L."/>
            <person name="Kazmierczak K.M."/>
            <person name="Andrzejewski T.M."/>
            <person name="Davidsen T.M."/>
            <person name="Wayne K.J."/>
            <person name="Tettelin H."/>
            <person name="Glass J.I."/>
            <person name="Rusch D."/>
            <person name="Podicherti R."/>
            <person name="Tsui H.-C.T."/>
            <person name="Winkler M.E."/>
        </authorList>
    </citation>
    <scope>NUCLEOTIDE SEQUENCE</scope>
</reference>
<feature type="coiled-coil region" evidence="1">
    <location>
        <begin position="20"/>
        <end position="47"/>
    </location>
</feature>
<name>A0A382M402_9ZZZZ</name>
<dbReference type="AlphaFoldDB" id="A0A382M402"/>
<dbReference type="EMBL" id="UINC01091183">
    <property type="protein sequence ID" value="SVC43754.1"/>
    <property type="molecule type" value="Genomic_DNA"/>
</dbReference>
<organism evidence="2">
    <name type="scientific">marine metagenome</name>
    <dbReference type="NCBI Taxonomy" id="408172"/>
    <lineage>
        <taxon>unclassified sequences</taxon>
        <taxon>metagenomes</taxon>
        <taxon>ecological metagenomes</taxon>
    </lineage>
</organism>